<dbReference type="Proteomes" id="UP000233556">
    <property type="component" value="Unassembled WGS sequence"/>
</dbReference>
<reference evidence="2" key="1">
    <citation type="submission" date="2017-11" db="EMBL/GenBank/DDBJ databases">
        <authorList>
            <person name="Lima N.C."/>
            <person name="Parody-Merino A.M."/>
            <person name="Battley P.F."/>
            <person name="Fidler A.E."/>
            <person name="Prosdocimi F."/>
        </authorList>
    </citation>
    <scope>NUCLEOTIDE SEQUENCE [LARGE SCALE GENOMIC DNA]</scope>
</reference>
<accession>A0A2I0U6P1</accession>
<keyword evidence="2" id="KW-1185">Reference proteome</keyword>
<sequence length="96" mass="10838">MSFLSWELLMWAKYYRAALQPIFVHGIELTHMQDPALGLVELHEFDTDSPVKLVQVPLDDILSLQPVNHSMQLGVVSKFAEGALNPNIHVTNKDVK</sequence>
<name>A0A2I0U6P1_LIMLA</name>
<protein>
    <submittedName>
        <fullName evidence="1">Uncharacterized protein</fullName>
    </submittedName>
</protein>
<dbReference type="OrthoDB" id="418242at2759"/>
<evidence type="ECO:0000313" key="2">
    <source>
        <dbReference type="Proteomes" id="UP000233556"/>
    </source>
</evidence>
<dbReference type="AlphaFoldDB" id="A0A2I0U6P1"/>
<proteinExistence type="predicted"/>
<reference evidence="2" key="2">
    <citation type="submission" date="2017-12" db="EMBL/GenBank/DDBJ databases">
        <title>Genome sequence of the Bar-tailed Godwit (Limosa lapponica baueri).</title>
        <authorList>
            <person name="Lima N.C.B."/>
            <person name="Parody-Merino A.M."/>
            <person name="Battley P.F."/>
            <person name="Fidler A.E."/>
            <person name="Prosdocimi F."/>
        </authorList>
    </citation>
    <scope>NUCLEOTIDE SEQUENCE [LARGE SCALE GENOMIC DNA]</scope>
</reference>
<evidence type="ECO:0000313" key="1">
    <source>
        <dbReference type="EMBL" id="PKU41682.1"/>
    </source>
</evidence>
<organism evidence="1 2">
    <name type="scientific">Limosa lapponica baueri</name>
    <dbReference type="NCBI Taxonomy" id="1758121"/>
    <lineage>
        <taxon>Eukaryota</taxon>
        <taxon>Metazoa</taxon>
        <taxon>Chordata</taxon>
        <taxon>Craniata</taxon>
        <taxon>Vertebrata</taxon>
        <taxon>Euteleostomi</taxon>
        <taxon>Archelosauria</taxon>
        <taxon>Archosauria</taxon>
        <taxon>Dinosauria</taxon>
        <taxon>Saurischia</taxon>
        <taxon>Theropoda</taxon>
        <taxon>Coelurosauria</taxon>
        <taxon>Aves</taxon>
        <taxon>Neognathae</taxon>
        <taxon>Neoaves</taxon>
        <taxon>Charadriiformes</taxon>
        <taxon>Scolopacidae</taxon>
        <taxon>Limosa</taxon>
    </lineage>
</organism>
<dbReference type="EMBL" id="KZ506088">
    <property type="protein sequence ID" value="PKU41682.1"/>
    <property type="molecule type" value="Genomic_DNA"/>
</dbReference>
<gene>
    <name evidence="1" type="ORF">llap_8014</name>
</gene>